<dbReference type="Proteomes" id="UP000010471">
    <property type="component" value="Plasmid pMIC7113.04"/>
</dbReference>
<accession>K9WPA4</accession>
<keyword evidence="1" id="KW-0614">Plasmid</keyword>
<keyword evidence="2" id="KW-1185">Reference proteome</keyword>
<dbReference type="AlphaFoldDB" id="K9WPA4"/>
<geneLocation type="plasmid" evidence="1 2">
    <name>pMIC7113.04</name>
</geneLocation>
<name>K9WPA4_9CYAN</name>
<evidence type="ECO:0000313" key="1">
    <source>
        <dbReference type="EMBL" id="AFZ22225.1"/>
    </source>
</evidence>
<protein>
    <submittedName>
        <fullName evidence="1">Uncharacterized protein</fullName>
    </submittedName>
</protein>
<organism evidence="1 2">
    <name type="scientific">Allocoleopsis franciscana PCC 7113</name>
    <dbReference type="NCBI Taxonomy" id="1173027"/>
    <lineage>
        <taxon>Bacteria</taxon>
        <taxon>Bacillati</taxon>
        <taxon>Cyanobacteriota</taxon>
        <taxon>Cyanophyceae</taxon>
        <taxon>Coleofasciculales</taxon>
        <taxon>Coleofasciculaceae</taxon>
        <taxon>Allocoleopsis</taxon>
        <taxon>Allocoleopsis franciscana</taxon>
    </lineage>
</organism>
<sequence>MTRASLFFLVAGVINVIANVLDLPQNYFDDSQARTKAIALSQLTV</sequence>
<reference evidence="1 2" key="1">
    <citation type="submission" date="2012-06" db="EMBL/GenBank/DDBJ databases">
        <title>Finished plasmid 4 of genome of Microcoleus sp. PCC 7113.</title>
        <authorList>
            <consortium name="US DOE Joint Genome Institute"/>
            <person name="Gugger M."/>
            <person name="Coursin T."/>
            <person name="Rippka R."/>
            <person name="Tandeau De Marsac N."/>
            <person name="Huntemann M."/>
            <person name="Wei C.-L."/>
            <person name="Han J."/>
            <person name="Detter J.C."/>
            <person name="Han C."/>
            <person name="Tapia R."/>
            <person name="Chen A."/>
            <person name="Kyrpides N."/>
            <person name="Mavromatis K."/>
            <person name="Markowitz V."/>
            <person name="Szeto E."/>
            <person name="Ivanova N."/>
            <person name="Pagani I."/>
            <person name="Pati A."/>
            <person name="Goodwin L."/>
            <person name="Nordberg H.P."/>
            <person name="Cantor M.N."/>
            <person name="Hua S.X."/>
            <person name="Woyke T."/>
            <person name="Kerfeld C.A."/>
        </authorList>
    </citation>
    <scope>NUCLEOTIDE SEQUENCE [LARGE SCALE GENOMIC DNA]</scope>
    <source>
        <strain evidence="1 2">PCC 7113</strain>
        <plasmid evidence="1 2">pMIC7113.04</plasmid>
    </source>
</reference>
<dbReference type="EMBL" id="CP003634">
    <property type="protein sequence ID" value="AFZ22225.1"/>
    <property type="molecule type" value="Genomic_DNA"/>
</dbReference>
<dbReference type="KEGG" id="mic:Mic7113_6660"/>
<gene>
    <name evidence="1" type="ORF">Mic7113_6660</name>
</gene>
<proteinExistence type="predicted"/>
<dbReference type="HOGENOM" id="CLU_3202084_0_0_3"/>
<evidence type="ECO:0000313" key="2">
    <source>
        <dbReference type="Proteomes" id="UP000010471"/>
    </source>
</evidence>